<keyword evidence="1" id="KW-0479">Metal-binding</keyword>
<evidence type="ECO:0000256" key="1">
    <source>
        <dbReference type="PROSITE-ProRule" id="PRU00042"/>
    </source>
</evidence>
<accession>A0A182UGT5</accession>
<feature type="compositionally biased region" description="Basic residues" evidence="2">
    <location>
        <begin position="100"/>
        <end position="121"/>
    </location>
</feature>
<dbReference type="PROSITE" id="PS50157">
    <property type="entry name" value="ZINC_FINGER_C2H2_2"/>
    <property type="match status" value="1"/>
</dbReference>
<sequence>MALKMLYRGPSTRLETLIEKIQQNTNAFGVGGMIAPGALGGGIGAMKEFSLGQELYSSHTSSSFSPSISDGMTTPNSIPEPNDGQTTALDSGAADEKQYRTHHPHHQLHPRHVHHLHHRRAGGIGGHCSTGGKDGGGKSSSKHHQQHNNNNNNNNSSNHHNHNNNNNGKGLGGGGAGSSTYHCQFCEKTFPRLGYLKKHEQVRFALSNWDIHL</sequence>
<name>A0A182UGT5_9DIPT</name>
<reference evidence="4" key="2">
    <citation type="submission" date="2020-05" db="UniProtKB">
        <authorList>
            <consortium name="EnsemblMetazoa"/>
        </authorList>
    </citation>
    <scope>IDENTIFICATION</scope>
    <source>
        <strain evidence="4">CM1001059</strain>
    </source>
</reference>
<keyword evidence="1" id="KW-0862">Zinc</keyword>
<dbReference type="AlphaFoldDB" id="A0A182UGT5"/>
<dbReference type="Proteomes" id="UP000075902">
    <property type="component" value="Unassembled WGS sequence"/>
</dbReference>
<protein>
    <recommendedName>
        <fullName evidence="3">C2H2-type domain-containing protein</fullName>
    </recommendedName>
</protein>
<dbReference type="EnsemblMetazoa" id="AMEC020136-RA">
    <property type="protein sequence ID" value="AMEC020136-PA"/>
    <property type="gene ID" value="AMEC020136"/>
</dbReference>
<dbReference type="STRING" id="34690.A0A182UGT5"/>
<evidence type="ECO:0000256" key="2">
    <source>
        <dbReference type="SAM" id="MobiDB-lite"/>
    </source>
</evidence>
<reference evidence="5" key="1">
    <citation type="submission" date="2014-01" db="EMBL/GenBank/DDBJ databases">
        <title>The Genome Sequence of Anopheles melas CM1001059_A (V2).</title>
        <authorList>
            <consortium name="The Broad Institute Genomics Platform"/>
            <person name="Neafsey D.E."/>
            <person name="Besansky N."/>
            <person name="Howell P."/>
            <person name="Walton C."/>
            <person name="Young S.K."/>
            <person name="Zeng Q."/>
            <person name="Gargeya S."/>
            <person name="Fitzgerald M."/>
            <person name="Haas B."/>
            <person name="Abouelleil A."/>
            <person name="Allen A.W."/>
            <person name="Alvarado L."/>
            <person name="Arachchi H.M."/>
            <person name="Berlin A.M."/>
            <person name="Chapman S.B."/>
            <person name="Gainer-Dewar J."/>
            <person name="Goldberg J."/>
            <person name="Griggs A."/>
            <person name="Gujja S."/>
            <person name="Hansen M."/>
            <person name="Howarth C."/>
            <person name="Imamovic A."/>
            <person name="Ireland A."/>
            <person name="Larimer J."/>
            <person name="McCowan C."/>
            <person name="Murphy C."/>
            <person name="Pearson M."/>
            <person name="Poon T.W."/>
            <person name="Priest M."/>
            <person name="Roberts A."/>
            <person name="Saif S."/>
            <person name="Shea T."/>
            <person name="Sisk P."/>
            <person name="Sykes S."/>
            <person name="Wortman J."/>
            <person name="Nusbaum C."/>
            <person name="Birren B."/>
        </authorList>
    </citation>
    <scope>NUCLEOTIDE SEQUENCE [LARGE SCALE GENOMIC DNA]</scope>
    <source>
        <strain evidence="5">CM1001059</strain>
    </source>
</reference>
<feature type="compositionally biased region" description="Low complexity" evidence="2">
    <location>
        <begin position="58"/>
        <end position="69"/>
    </location>
</feature>
<proteinExistence type="predicted"/>
<dbReference type="VEuPathDB" id="VectorBase:AMEC020136"/>
<feature type="domain" description="C2H2-type" evidence="3">
    <location>
        <begin position="181"/>
        <end position="213"/>
    </location>
</feature>
<feature type="compositionally biased region" description="Low complexity" evidence="2">
    <location>
        <begin position="147"/>
        <end position="168"/>
    </location>
</feature>
<keyword evidence="1" id="KW-0863">Zinc-finger</keyword>
<feature type="compositionally biased region" description="Gly residues" evidence="2">
    <location>
        <begin position="122"/>
        <end position="138"/>
    </location>
</feature>
<feature type="region of interest" description="Disordered" evidence="2">
    <location>
        <begin position="58"/>
        <end position="173"/>
    </location>
</feature>
<feature type="compositionally biased region" description="Polar residues" evidence="2">
    <location>
        <begin position="70"/>
        <end position="89"/>
    </location>
</feature>
<evidence type="ECO:0000259" key="3">
    <source>
        <dbReference type="PROSITE" id="PS50157"/>
    </source>
</evidence>
<organism evidence="4 5">
    <name type="scientific">Anopheles melas</name>
    <dbReference type="NCBI Taxonomy" id="34690"/>
    <lineage>
        <taxon>Eukaryota</taxon>
        <taxon>Metazoa</taxon>
        <taxon>Ecdysozoa</taxon>
        <taxon>Arthropoda</taxon>
        <taxon>Hexapoda</taxon>
        <taxon>Insecta</taxon>
        <taxon>Pterygota</taxon>
        <taxon>Neoptera</taxon>
        <taxon>Endopterygota</taxon>
        <taxon>Diptera</taxon>
        <taxon>Nematocera</taxon>
        <taxon>Culicoidea</taxon>
        <taxon>Culicidae</taxon>
        <taxon>Anophelinae</taxon>
        <taxon>Anopheles</taxon>
    </lineage>
</organism>
<evidence type="ECO:0000313" key="4">
    <source>
        <dbReference type="EnsemblMetazoa" id="AMEC020136-PA"/>
    </source>
</evidence>
<evidence type="ECO:0000313" key="5">
    <source>
        <dbReference type="Proteomes" id="UP000075902"/>
    </source>
</evidence>
<keyword evidence="5" id="KW-1185">Reference proteome</keyword>
<dbReference type="GO" id="GO:0008270">
    <property type="term" value="F:zinc ion binding"/>
    <property type="evidence" value="ECO:0007669"/>
    <property type="project" value="UniProtKB-KW"/>
</dbReference>
<dbReference type="InterPro" id="IPR013087">
    <property type="entry name" value="Znf_C2H2_type"/>
</dbReference>